<dbReference type="InterPro" id="IPR001075">
    <property type="entry name" value="NIF_FeS_clus_asmbl_NifU_C"/>
</dbReference>
<name>A0AAU4JX40_9NOCA</name>
<dbReference type="InterPro" id="IPR034904">
    <property type="entry name" value="FSCA_dom_sf"/>
</dbReference>
<dbReference type="GO" id="GO:0016226">
    <property type="term" value="P:iron-sulfur cluster assembly"/>
    <property type="evidence" value="ECO:0007669"/>
    <property type="project" value="InterPro"/>
</dbReference>
<dbReference type="KEGG" id="whr:OG579_11480"/>
<accession>A0AAU4JX40</accession>
<dbReference type="Gene3D" id="3.30.300.130">
    <property type="entry name" value="Fe-S cluster assembly (FSCA)"/>
    <property type="match status" value="1"/>
</dbReference>
<dbReference type="EMBL" id="CP108021">
    <property type="protein sequence ID" value="WUM18377.1"/>
    <property type="molecule type" value="Genomic_DNA"/>
</dbReference>
<evidence type="ECO:0000256" key="1">
    <source>
        <dbReference type="ARBA" id="ARBA00049958"/>
    </source>
</evidence>
<dbReference type="SUPFAM" id="SSF117916">
    <property type="entry name" value="Fe-S cluster assembly (FSCA) domain-like"/>
    <property type="match status" value="1"/>
</dbReference>
<proteinExistence type="predicted"/>
<protein>
    <submittedName>
        <fullName evidence="3">NifU family protein</fullName>
    </submittedName>
</protein>
<organism evidence="3 4">
    <name type="scientific">Williamsia herbipolensis</name>
    <dbReference type="NCBI Taxonomy" id="1603258"/>
    <lineage>
        <taxon>Bacteria</taxon>
        <taxon>Bacillati</taxon>
        <taxon>Actinomycetota</taxon>
        <taxon>Actinomycetes</taxon>
        <taxon>Mycobacteriales</taxon>
        <taxon>Nocardiaceae</taxon>
        <taxon>Williamsia</taxon>
    </lineage>
</organism>
<sequence>MTVPIHAEAVPGAPQELRWVMPAGTLGFIGEVASAPVAVQAFVDDGVITLLRVEPDAVRIRLDDNHSWRTAGGAIRSALGSALGEPDAWRPVDEGSADDVLRAAVDQVLSGEVGAFIRSHGGALTVVEVASGVVTVSLGGTCAHCPASDVTLTDRFEEAVRELFPAMVEVRVASAPSIASGRRLLGLFPVSPRS</sequence>
<keyword evidence="4" id="KW-1185">Reference proteome</keyword>
<dbReference type="GO" id="GO:0005506">
    <property type="term" value="F:iron ion binding"/>
    <property type="evidence" value="ECO:0007669"/>
    <property type="project" value="InterPro"/>
</dbReference>
<comment type="function">
    <text evidence="1">May be involved in the formation or repair of [Fe-S] clusters present in iron-sulfur proteins.</text>
</comment>
<dbReference type="Pfam" id="PF01106">
    <property type="entry name" value="NifU"/>
    <property type="match status" value="1"/>
</dbReference>
<evidence type="ECO:0000313" key="4">
    <source>
        <dbReference type="Proteomes" id="UP001432128"/>
    </source>
</evidence>
<dbReference type="RefSeq" id="WP_328856035.1">
    <property type="nucleotide sequence ID" value="NZ_CP108021.1"/>
</dbReference>
<reference evidence="3 4" key="1">
    <citation type="submission" date="2022-10" db="EMBL/GenBank/DDBJ databases">
        <title>The complete genomes of actinobacterial strains from the NBC collection.</title>
        <authorList>
            <person name="Joergensen T.S."/>
            <person name="Alvarez Arevalo M."/>
            <person name="Sterndorff E.B."/>
            <person name="Faurdal D."/>
            <person name="Vuksanovic O."/>
            <person name="Mourched A.-S."/>
            <person name="Charusanti P."/>
            <person name="Shaw S."/>
            <person name="Blin K."/>
            <person name="Weber T."/>
        </authorList>
    </citation>
    <scope>NUCLEOTIDE SEQUENCE [LARGE SCALE GENOMIC DNA]</scope>
    <source>
        <strain evidence="3 4">NBC_00319</strain>
    </source>
</reference>
<dbReference type="Proteomes" id="UP001432128">
    <property type="component" value="Chromosome"/>
</dbReference>
<dbReference type="AlphaFoldDB" id="A0AAU4JX40"/>
<evidence type="ECO:0000259" key="2">
    <source>
        <dbReference type="Pfam" id="PF01106"/>
    </source>
</evidence>
<gene>
    <name evidence="3" type="ORF">OG579_11480</name>
</gene>
<evidence type="ECO:0000313" key="3">
    <source>
        <dbReference type="EMBL" id="WUM18377.1"/>
    </source>
</evidence>
<dbReference type="GO" id="GO:0051536">
    <property type="term" value="F:iron-sulfur cluster binding"/>
    <property type="evidence" value="ECO:0007669"/>
    <property type="project" value="InterPro"/>
</dbReference>
<feature type="domain" description="NIF system FeS cluster assembly NifU C-terminal" evidence="2">
    <location>
        <begin position="105"/>
        <end position="170"/>
    </location>
</feature>